<reference evidence="1 2" key="1">
    <citation type="journal article" date="2019" name="Sci. Rep.">
        <title>Orb-weaving spider Araneus ventricosus genome elucidates the spidroin gene catalogue.</title>
        <authorList>
            <person name="Kono N."/>
            <person name="Nakamura H."/>
            <person name="Ohtoshi R."/>
            <person name="Moran D.A.P."/>
            <person name="Shinohara A."/>
            <person name="Yoshida Y."/>
            <person name="Fujiwara M."/>
            <person name="Mori M."/>
            <person name="Tomita M."/>
            <person name="Arakawa K."/>
        </authorList>
    </citation>
    <scope>NUCLEOTIDE SEQUENCE [LARGE SCALE GENOMIC DNA]</scope>
</reference>
<dbReference type="Proteomes" id="UP000499080">
    <property type="component" value="Unassembled WGS sequence"/>
</dbReference>
<keyword evidence="2" id="KW-1185">Reference proteome</keyword>
<dbReference type="InterPro" id="IPR036691">
    <property type="entry name" value="Endo/exonu/phosph_ase_sf"/>
</dbReference>
<evidence type="ECO:0008006" key="3">
    <source>
        <dbReference type="Google" id="ProtNLM"/>
    </source>
</evidence>
<sequence>MGSFLSWNCRDIRSGQDFKDLINYFHPVCIVLQEAFLLSNIPLKLHGYNSIRKDTTAGTTHSGGVCIFTSSLYPSTPLALNTSLPAVAVQNHNRILVTVFSFYLPPHDVVSFLHHLSC</sequence>
<dbReference type="SUPFAM" id="SSF56219">
    <property type="entry name" value="DNase I-like"/>
    <property type="match status" value="1"/>
</dbReference>
<gene>
    <name evidence="1" type="ORF">AVEN_127993_1</name>
</gene>
<dbReference type="Gene3D" id="3.60.10.10">
    <property type="entry name" value="Endonuclease/exonuclease/phosphatase"/>
    <property type="match status" value="1"/>
</dbReference>
<name>A0A4Y2A027_ARAVE</name>
<protein>
    <recommendedName>
        <fullName evidence="3">Endonuclease/exonuclease/phosphatase domain-containing protein</fullName>
    </recommendedName>
</protein>
<proteinExistence type="predicted"/>
<evidence type="ECO:0000313" key="1">
    <source>
        <dbReference type="EMBL" id="GBL72775.1"/>
    </source>
</evidence>
<comment type="caution">
    <text evidence="1">The sequence shown here is derived from an EMBL/GenBank/DDBJ whole genome shotgun (WGS) entry which is preliminary data.</text>
</comment>
<dbReference type="EMBL" id="BGPR01000002">
    <property type="protein sequence ID" value="GBL72775.1"/>
    <property type="molecule type" value="Genomic_DNA"/>
</dbReference>
<evidence type="ECO:0000313" key="2">
    <source>
        <dbReference type="Proteomes" id="UP000499080"/>
    </source>
</evidence>
<organism evidence="1 2">
    <name type="scientific">Araneus ventricosus</name>
    <name type="common">Orbweaver spider</name>
    <name type="synonym">Epeira ventricosa</name>
    <dbReference type="NCBI Taxonomy" id="182803"/>
    <lineage>
        <taxon>Eukaryota</taxon>
        <taxon>Metazoa</taxon>
        <taxon>Ecdysozoa</taxon>
        <taxon>Arthropoda</taxon>
        <taxon>Chelicerata</taxon>
        <taxon>Arachnida</taxon>
        <taxon>Araneae</taxon>
        <taxon>Araneomorphae</taxon>
        <taxon>Entelegynae</taxon>
        <taxon>Araneoidea</taxon>
        <taxon>Araneidae</taxon>
        <taxon>Araneus</taxon>
    </lineage>
</organism>
<dbReference type="AlphaFoldDB" id="A0A4Y2A027"/>
<dbReference type="OrthoDB" id="6436865at2759"/>
<accession>A0A4Y2A027</accession>